<feature type="region of interest" description="Disordered" evidence="1">
    <location>
        <begin position="619"/>
        <end position="649"/>
    </location>
</feature>
<dbReference type="PANTHER" id="PTHR35767:SF1">
    <property type="entry name" value="HAPLESS PROTEIN"/>
    <property type="match status" value="1"/>
</dbReference>
<name>A0A8X8CCB5_POPTO</name>
<feature type="compositionally biased region" description="Basic and acidic residues" evidence="1">
    <location>
        <begin position="356"/>
        <end position="368"/>
    </location>
</feature>
<evidence type="ECO:0008006" key="4">
    <source>
        <dbReference type="Google" id="ProtNLM"/>
    </source>
</evidence>
<dbReference type="EMBL" id="JAAWWB010000021">
    <property type="protein sequence ID" value="KAG6756861.1"/>
    <property type="molecule type" value="Genomic_DNA"/>
</dbReference>
<dbReference type="Proteomes" id="UP000886885">
    <property type="component" value="Chromosome 11A"/>
</dbReference>
<feature type="region of interest" description="Disordered" evidence="1">
    <location>
        <begin position="129"/>
        <end position="149"/>
    </location>
</feature>
<comment type="caution">
    <text evidence="2">The sequence shown here is derived from an EMBL/GenBank/DDBJ whole genome shotgun (WGS) entry which is preliminary data.</text>
</comment>
<feature type="region of interest" description="Disordered" evidence="1">
    <location>
        <begin position="462"/>
        <end position="481"/>
    </location>
</feature>
<accession>A0A8X8CCB5</accession>
<feature type="region of interest" description="Disordered" evidence="1">
    <location>
        <begin position="346"/>
        <end position="379"/>
    </location>
</feature>
<gene>
    <name evidence="2" type="ORF">POTOM_040304</name>
</gene>
<feature type="compositionally biased region" description="Polar residues" evidence="1">
    <location>
        <begin position="639"/>
        <end position="649"/>
    </location>
</feature>
<dbReference type="PANTHER" id="PTHR35767">
    <property type="entry name" value="HAPLESS PROTEIN"/>
    <property type="match status" value="1"/>
</dbReference>
<evidence type="ECO:0000256" key="1">
    <source>
        <dbReference type="SAM" id="MobiDB-lite"/>
    </source>
</evidence>
<feature type="compositionally biased region" description="Polar residues" evidence="1">
    <location>
        <begin position="29"/>
        <end position="42"/>
    </location>
</feature>
<feature type="region of interest" description="Disordered" evidence="1">
    <location>
        <begin position="1"/>
        <end position="42"/>
    </location>
</feature>
<proteinExistence type="predicted"/>
<reference evidence="2" key="1">
    <citation type="journal article" date="2020" name="bioRxiv">
        <title>Hybrid origin of Populus tomentosa Carr. identified through genome sequencing and phylogenomic analysis.</title>
        <authorList>
            <person name="An X."/>
            <person name="Gao K."/>
            <person name="Chen Z."/>
            <person name="Li J."/>
            <person name="Yang X."/>
            <person name="Yang X."/>
            <person name="Zhou J."/>
            <person name="Guo T."/>
            <person name="Zhao T."/>
            <person name="Huang S."/>
            <person name="Miao D."/>
            <person name="Khan W.U."/>
            <person name="Rao P."/>
            <person name="Ye M."/>
            <person name="Lei B."/>
            <person name="Liao W."/>
            <person name="Wang J."/>
            <person name="Ji L."/>
            <person name="Li Y."/>
            <person name="Guo B."/>
            <person name="Mustafa N.S."/>
            <person name="Li S."/>
            <person name="Yun Q."/>
            <person name="Keller S.R."/>
            <person name="Mao J."/>
            <person name="Zhang R."/>
            <person name="Strauss S.H."/>
        </authorList>
    </citation>
    <scope>NUCLEOTIDE SEQUENCE</scope>
    <source>
        <strain evidence="2">GM15</strain>
        <tissue evidence="2">Leaf</tissue>
    </source>
</reference>
<sequence>MFSIENPPVPDPPCSSSQPNSRSDERASQLPTSSTYNKLPPSNLSEVVVVDLPNPNPNPNPCLDHPTPLPNFSIRDYVFKARSKDIKNSWPFSQKNLQLCLKHGVEDVLPQFEPLDTVRNQSFKRFKSETSSVEKQNISKRSSFDKEASRPDSHVVVDLSDDAQLHAKLAESCVDISSCRYGEENDFPSTATSEIDSVPDSRKPRSPLETRALAKAAVEVGATVTHKTESTTRPLANKKCRLIVKFGGNSDRASAEDIASNCTTISETMASKLCPVCKTFSSSSNTTLNAHIDQCLSVESTPKWTADSKLTRYRIKPRKTRLMVDIYTTAQYCTLEELDRRNGTSWATMSSLPAQETEKSDAPKEGKKPRVLPIHPEDAGDVGPVYIDANGTKVRILSQFNDASPVAEVSEDVGARREDIGGKKSLKGGKASNYISMKKKKRLAQKHQKYLKLASQRKKVLFHEAPGSQVSGGREEGNGEEKSCEKDHQMLRQIKPSDCGTLRPWVCSKRRGFPKKIATQESHQLVRCKWHLAQDLLVENDLSSVGDRLSERSRAQKPTILCDDQISSPRNSERMEKLFHKDQVNERREWSPGRKTVGNLLAGDRIGGKVDKLFPPLKRNANQLNKDGTSIHDGCMLRSPNSPRNDVSSLTKKTVYTDDDTSNNSDMYPIASTKSSRSSHAVVTKAMRFSSIRKSVLSVSSQSSVTESRPSKVKRWSTLDKSQEPLTREIDEEAVGRHSEVDEQYGLMQDHTENLLEREEMTDEVSLGGSPVQEAREGKRFSCSSERLEALNLRSSKTALGCGHAEGINVDYSGRGDGDYVHKVDSLESPGTQVPIHEDIVVEPSSKTLDGRSVAGMSKSVNTEFHELGISSKVQSNCIRSIEDYGGLLSQNNVSTSPTGPFIHDQRIFSAAEAGNGMMSQDADMGVGLDSEAAKVDSFPEVDPIPIPGPPGSFLPSPRDMGSEDFQGNSSLTTIRVHSSPDQHDMIDGDSSDSPLSAVSTISNSMVGRSDFSYSEPPSSAGHCVFQDKIRSGLMSAGIEPLAHNAGAVLQAATRGVERTTFSGEYLKLDRISIEKESFGFKNDQPCCCQRKERFSESVALNHQESLLLRRRKMASMAVPSEGKQMGCNSNPTLINLDVRPELVPLNSYSASGSEKMVLPLIKPPTDPIPLKDSPSSAGVRFLARADADSASPSASNPILRLMGKNLMVVNKEDNVSMPNGQVRPCAQNVNQTSHIPTISAVSTGNIQNQDSHSFHHMAPQGSVIFSRDPYKTVVQCLDAGFSDSFGSHTDSKLSQAPSKLPAGMFCDQHGDGGLAPSIKPHQCKEDYNFSSSQNRLKRRLETFPTCTMKRATETPDRHCKRNRHCKRADSFAHPGKEIIIIDDVPESQTVAMSDITKYNEGWRERQVVPSGISVPTIPIYNMTNVNPFTCYQSLEHPPIGGTPVVHNGSFHASTTRLVNTSPVRWGCPPDGPGALQMNPFVAASNSSGHLRSASLYYSPSF</sequence>
<feature type="region of interest" description="Disordered" evidence="1">
    <location>
        <begin position="187"/>
        <end position="206"/>
    </location>
</feature>
<evidence type="ECO:0000313" key="2">
    <source>
        <dbReference type="EMBL" id="KAG6756861.1"/>
    </source>
</evidence>
<feature type="compositionally biased region" description="Polar residues" evidence="1">
    <location>
        <begin position="129"/>
        <end position="141"/>
    </location>
</feature>
<keyword evidence="3" id="KW-1185">Reference proteome</keyword>
<evidence type="ECO:0000313" key="3">
    <source>
        <dbReference type="Proteomes" id="UP000886885"/>
    </source>
</evidence>
<dbReference type="OrthoDB" id="1929441at2759"/>
<organism evidence="2 3">
    <name type="scientific">Populus tomentosa</name>
    <name type="common">Chinese white poplar</name>
    <dbReference type="NCBI Taxonomy" id="118781"/>
    <lineage>
        <taxon>Eukaryota</taxon>
        <taxon>Viridiplantae</taxon>
        <taxon>Streptophyta</taxon>
        <taxon>Embryophyta</taxon>
        <taxon>Tracheophyta</taxon>
        <taxon>Spermatophyta</taxon>
        <taxon>Magnoliopsida</taxon>
        <taxon>eudicotyledons</taxon>
        <taxon>Gunneridae</taxon>
        <taxon>Pentapetalae</taxon>
        <taxon>rosids</taxon>
        <taxon>fabids</taxon>
        <taxon>Malpighiales</taxon>
        <taxon>Salicaceae</taxon>
        <taxon>Saliceae</taxon>
        <taxon>Populus</taxon>
    </lineage>
</organism>
<protein>
    <recommendedName>
        <fullName evidence="4">Hapless 8</fullName>
    </recommendedName>
</protein>